<dbReference type="Proteomes" id="UP000193240">
    <property type="component" value="Unassembled WGS sequence"/>
</dbReference>
<dbReference type="PANTHER" id="PTHR33594">
    <property type="entry name" value="SUPERFAMILY HYDROLASE, PUTATIVE (AFU_ORTHOLOGUE AFUA_1G03035)-RELATED"/>
    <property type="match status" value="1"/>
</dbReference>
<gene>
    <name evidence="1" type="ORF">B5807_06444</name>
</gene>
<dbReference type="STRING" id="105696.A0A1Y2LVD7"/>
<reference evidence="1 2" key="1">
    <citation type="journal article" date="2017" name="Genome Announc.">
        <title>Genome sequence of the saprophytic ascomycete Epicoccum nigrum ICMP 19927 strain isolated from New Zealand.</title>
        <authorList>
            <person name="Fokin M."/>
            <person name="Fleetwood D."/>
            <person name="Weir B.S."/>
            <person name="Villas-Boas S.G."/>
        </authorList>
    </citation>
    <scope>NUCLEOTIDE SEQUENCE [LARGE SCALE GENOMIC DNA]</scope>
    <source>
        <strain evidence="1 2">ICMP 19927</strain>
    </source>
</reference>
<protein>
    <submittedName>
        <fullName evidence="1">Uncharacterized protein</fullName>
    </submittedName>
</protein>
<proteinExistence type="predicted"/>
<evidence type="ECO:0000313" key="2">
    <source>
        <dbReference type="Proteomes" id="UP000193240"/>
    </source>
</evidence>
<accession>A0A1Y2LVD7</accession>
<dbReference type="SUPFAM" id="SSF109604">
    <property type="entry name" value="HD-domain/PDEase-like"/>
    <property type="match status" value="1"/>
</dbReference>
<evidence type="ECO:0000313" key="1">
    <source>
        <dbReference type="EMBL" id="OSS47894.1"/>
    </source>
</evidence>
<sequence length="273" mass="30544">MPGLESMRRRLSSIAKPVTNPAAPPSHTDPDMRLLDPDYFSIDAEDLTWFNKVNLAVRRDTEKLNTASHYMHIQRVTVSAWHLYQADTSQGLAGVIDSRTVVAAAMVSSLGALMYAHAYKDQTTQQVDTAEDKQPIQNDLLFDFLRSLDCPPDVAGPAALIASFVSFDGEIDNRENILNQYEAYPALKFVQDAVRLDELGCVGIARLGVQSKGTILEMVHTMDTKLARYPGLMKTKSGRKEADRRWSQMLKFRECFISQTDSSIGLISDRKRT</sequence>
<dbReference type="EMBL" id="KZ107847">
    <property type="protein sequence ID" value="OSS47894.1"/>
    <property type="molecule type" value="Genomic_DNA"/>
</dbReference>
<organism evidence="1 2">
    <name type="scientific">Epicoccum nigrum</name>
    <name type="common">Soil fungus</name>
    <name type="synonym">Epicoccum purpurascens</name>
    <dbReference type="NCBI Taxonomy" id="105696"/>
    <lineage>
        <taxon>Eukaryota</taxon>
        <taxon>Fungi</taxon>
        <taxon>Dikarya</taxon>
        <taxon>Ascomycota</taxon>
        <taxon>Pezizomycotina</taxon>
        <taxon>Dothideomycetes</taxon>
        <taxon>Pleosporomycetidae</taxon>
        <taxon>Pleosporales</taxon>
        <taxon>Pleosporineae</taxon>
        <taxon>Didymellaceae</taxon>
        <taxon>Epicoccum</taxon>
    </lineage>
</organism>
<name>A0A1Y2LVD7_EPING</name>
<keyword evidence="2" id="KW-1185">Reference proteome</keyword>
<dbReference type="InParanoid" id="A0A1Y2LVD7"/>
<dbReference type="Gene3D" id="1.10.3210.50">
    <property type="match status" value="1"/>
</dbReference>
<dbReference type="PANTHER" id="PTHR33594:SF1">
    <property type="entry name" value="HD_PDEASE DOMAIN-CONTAINING PROTEIN"/>
    <property type="match status" value="1"/>
</dbReference>
<dbReference type="AlphaFoldDB" id="A0A1Y2LVD7"/>